<dbReference type="SUPFAM" id="SSF81321">
    <property type="entry name" value="Family A G protein-coupled receptor-like"/>
    <property type="match status" value="1"/>
</dbReference>
<comment type="subcellular location">
    <subcellularLocation>
        <location evidence="1">Cell membrane</location>
        <topology evidence="1">Multi-pass membrane protein</topology>
    </subcellularLocation>
</comment>
<evidence type="ECO:0000256" key="9">
    <source>
        <dbReference type="ARBA" id="ARBA00023224"/>
    </source>
</evidence>
<keyword evidence="6 10" id="KW-1133">Transmembrane helix</keyword>
<evidence type="ECO:0000256" key="7">
    <source>
        <dbReference type="ARBA" id="ARBA00023136"/>
    </source>
</evidence>
<comment type="caution">
    <text evidence="12">The sequence shown here is derived from an EMBL/GenBank/DDBJ whole genome shotgun (WGS) entry which is preliminary data.</text>
</comment>
<dbReference type="Pfam" id="PF00001">
    <property type="entry name" value="7tm_1"/>
    <property type="match status" value="1"/>
</dbReference>
<name>A0A5E4B2R1_MARMO</name>
<keyword evidence="13" id="KW-1185">Reference proteome</keyword>
<evidence type="ECO:0000256" key="1">
    <source>
        <dbReference type="ARBA" id="ARBA00004651"/>
    </source>
</evidence>
<proteinExistence type="predicted"/>
<keyword evidence="7 10" id="KW-0472">Membrane</keyword>
<keyword evidence="9" id="KW-0807">Transducer</keyword>
<dbReference type="Gene3D" id="1.20.1070.10">
    <property type="entry name" value="Rhodopsin 7-helix transmembrane proteins"/>
    <property type="match status" value="1"/>
</dbReference>
<dbReference type="GO" id="GO:0004984">
    <property type="term" value="F:olfactory receptor activity"/>
    <property type="evidence" value="ECO:0007669"/>
    <property type="project" value="InterPro"/>
</dbReference>
<dbReference type="EMBL" id="CABDUW010000248">
    <property type="protein sequence ID" value="VTJ64017.1"/>
    <property type="molecule type" value="Genomic_DNA"/>
</dbReference>
<gene>
    <name evidence="12" type="ORF">MONAX_5E009624</name>
</gene>
<dbReference type="InterPro" id="IPR017452">
    <property type="entry name" value="GPCR_Rhodpsn_7TM"/>
</dbReference>
<evidence type="ECO:0000256" key="2">
    <source>
        <dbReference type="ARBA" id="ARBA00022475"/>
    </source>
</evidence>
<feature type="transmembrane region" description="Helical" evidence="10">
    <location>
        <begin position="90"/>
        <end position="110"/>
    </location>
</feature>
<evidence type="ECO:0000256" key="5">
    <source>
        <dbReference type="ARBA" id="ARBA00022725"/>
    </source>
</evidence>
<evidence type="ECO:0000313" key="12">
    <source>
        <dbReference type="EMBL" id="VTJ64017.1"/>
    </source>
</evidence>
<dbReference type="PRINTS" id="PR00245">
    <property type="entry name" value="OLFACTORYR"/>
</dbReference>
<feature type="transmembrane region" description="Helical" evidence="10">
    <location>
        <begin position="33"/>
        <end position="53"/>
    </location>
</feature>
<evidence type="ECO:0000256" key="6">
    <source>
        <dbReference type="ARBA" id="ARBA00022989"/>
    </source>
</evidence>
<keyword evidence="2" id="KW-1003">Cell membrane</keyword>
<accession>A0A5E4B2R1</accession>
<sequence>MQLAGGDVLPPLRGCLPPLRYSIFMNPLLCWKLALRAWLSALTGSLILFPVTLQLPFCPHHLLDGFLCEVPVLRRLACGDTTANEWQMTITAVIFIMVPVGLILASYGCIAQAMRSMKSEEGRKKATAP</sequence>
<organism evidence="12 13">
    <name type="scientific">Marmota monax</name>
    <name type="common">Woodchuck</name>
    <dbReference type="NCBI Taxonomy" id="9995"/>
    <lineage>
        <taxon>Eukaryota</taxon>
        <taxon>Metazoa</taxon>
        <taxon>Chordata</taxon>
        <taxon>Craniata</taxon>
        <taxon>Vertebrata</taxon>
        <taxon>Euteleostomi</taxon>
        <taxon>Mammalia</taxon>
        <taxon>Eutheria</taxon>
        <taxon>Euarchontoglires</taxon>
        <taxon>Glires</taxon>
        <taxon>Rodentia</taxon>
        <taxon>Sciuromorpha</taxon>
        <taxon>Sciuridae</taxon>
        <taxon>Xerinae</taxon>
        <taxon>Marmotini</taxon>
        <taxon>Marmota</taxon>
    </lineage>
</organism>
<evidence type="ECO:0000256" key="10">
    <source>
        <dbReference type="SAM" id="Phobius"/>
    </source>
</evidence>
<dbReference type="InterPro" id="IPR000276">
    <property type="entry name" value="GPCR_Rhodpsn"/>
</dbReference>
<evidence type="ECO:0000256" key="3">
    <source>
        <dbReference type="ARBA" id="ARBA00022606"/>
    </source>
</evidence>
<feature type="domain" description="G-protein coupled receptors family 1 profile" evidence="11">
    <location>
        <begin position="1"/>
        <end position="129"/>
    </location>
</feature>
<dbReference type="PANTHER" id="PTHR26453">
    <property type="entry name" value="OLFACTORY RECEPTOR"/>
    <property type="match status" value="1"/>
</dbReference>
<keyword evidence="8" id="KW-0675">Receptor</keyword>
<evidence type="ECO:0000259" key="11">
    <source>
        <dbReference type="PROSITE" id="PS50262"/>
    </source>
</evidence>
<evidence type="ECO:0000256" key="8">
    <source>
        <dbReference type="ARBA" id="ARBA00023170"/>
    </source>
</evidence>
<dbReference type="PROSITE" id="PS50262">
    <property type="entry name" value="G_PROTEIN_RECEP_F1_2"/>
    <property type="match status" value="1"/>
</dbReference>
<keyword evidence="5" id="KW-0552">Olfaction</keyword>
<dbReference type="AlphaFoldDB" id="A0A5E4B2R1"/>
<dbReference type="GO" id="GO:0005886">
    <property type="term" value="C:plasma membrane"/>
    <property type="evidence" value="ECO:0007669"/>
    <property type="project" value="UniProtKB-SubCell"/>
</dbReference>
<protein>
    <recommendedName>
        <fullName evidence="11">G-protein coupled receptors family 1 profile domain-containing protein</fullName>
    </recommendedName>
</protein>
<evidence type="ECO:0000313" key="13">
    <source>
        <dbReference type="Proteomes" id="UP000335636"/>
    </source>
</evidence>
<keyword evidence="4 10" id="KW-0812">Transmembrane</keyword>
<dbReference type="GO" id="GO:0004930">
    <property type="term" value="F:G protein-coupled receptor activity"/>
    <property type="evidence" value="ECO:0007669"/>
    <property type="project" value="InterPro"/>
</dbReference>
<keyword evidence="3" id="KW-0716">Sensory transduction</keyword>
<dbReference type="InterPro" id="IPR000725">
    <property type="entry name" value="Olfact_rcpt"/>
</dbReference>
<reference evidence="12" key="1">
    <citation type="submission" date="2019-04" db="EMBL/GenBank/DDBJ databases">
        <authorList>
            <person name="Alioto T."/>
            <person name="Alioto T."/>
        </authorList>
    </citation>
    <scope>NUCLEOTIDE SEQUENCE [LARGE SCALE GENOMIC DNA]</scope>
</reference>
<evidence type="ECO:0000256" key="4">
    <source>
        <dbReference type="ARBA" id="ARBA00022692"/>
    </source>
</evidence>
<dbReference type="Proteomes" id="UP000335636">
    <property type="component" value="Unassembled WGS sequence"/>
</dbReference>